<keyword evidence="1" id="KW-0732">Signal</keyword>
<feature type="chain" id="PRO_5044809610" evidence="1">
    <location>
        <begin position="27"/>
        <end position="417"/>
    </location>
</feature>
<evidence type="ECO:0000313" key="3">
    <source>
        <dbReference type="Proteomes" id="UP001634394"/>
    </source>
</evidence>
<gene>
    <name evidence="2" type="ORF">ACJMK2_019223</name>
</gene>
<dbReference type="EMBL" id="JBJQND010000016">
    <property type="protein sequence ID" value="KAL3848355.1"/>
    <property type="molecule type" value="Genomic_DNA"/>
</dbReference>
<feature type="signal peptide" evidence="1">
    <location>
        <begin position="1"/>
        <end position="26"/>
    </location>
</feature>
<comment type="caution">
    <text evidence="2">The sequence shown here is derived from an EMBL/GenBank/DDBJ whole genome shotgun (WGS) entry which is preliminary data.</text>
</comment>
<protein>
    <submittedName>
        <fullName evidence="2">Uncharacterized protein</fullName>
    </submittedName>
</protein>
<evidence type="ECO:0000313" key="2">
    <source>
        <dbReference type="EMBL" id="KAL3848355.1"/>
    </source>
</evidence>
<dbReference type="Proteomes" id="UP001634394">
    <property type="component" value="Unassembled WGS sequence"/>
</dbReference>
<proteinExistence type="predicted"/>
<keyword evidence="3" id="KW-1185">Reference proteome</keyword>
<organism evidence="2 3">
    <name type="scientific">Sinanodonta woodiana</name>
    <name type="common">Chinese pond mussel</name>
    <name type="synonym">Anodonta woodiana</name>
    <dbReference type="NCBI Taxonomy" id="1069815"/>
    <lineage>
        <taxon>Eukaryota</taxon>
        <taxon>Metazoa</taxon>
        <taxon>Spiralia</taxon>
        <taxon>Lophotrochozoa</taxon>
        <taxon>Mollusca</taxon>
        <taxon>Bivalvia</taxon>
        <taxon>Autobranchia</taxon>
        <taxon>Heteroconchia</taxon>
        <taxon>Palaeoheterodonta</taxon>
        <taxon>Unionida</taxon>
        <taxon>Unionoidea</taxon>
        <taxon>Unionidae</taxon>
        <taxon>Unioninae</taxon>
        <taxon>Sinanodonta</taxon>
    </lineage>
</organism>
<sequence length="417" mass="48459">MGRFLWNDFKALYFLVLLYMSGRSCGDKLDLSAFDYSRRFNSSLQLGECPRRSVHYSNGSIITELCNFKRTGNEFPSKKFLNDTRLEFIQNATQLMNLIGLCDGRTASYLGLLNSQHDCISAEVATRILFTRKHVTLASMQLFRPEITKLVEDAKGIPPDFSEYYRDYYYLKDLSYGTQDVIVLELLFSNRSVAEKARKFPITRSLISRTADDIAHYVAVPKKIKIIRLSTADKAFYMRMFKGSSGLNDAVKLMQVYEGETGRRINHISEGNSKPHLYYGLAPFLNEPSTAELKVRPIDEASDVMNNWEKSVLLEIDAKRIYMKHHRLLSYCRVTNVENRTVNCNEVIRFLKDIKHYATMLHARRARWHKLDSNMQFTTAYSLEDRILYVQKELQKYFKKIQKATAKKERIRRTANG</sequence>
<evidence type="ECO:0000256" key="1">
    <source>
        <dbReference type="SAM" id="SignalP"/>
    </source>
</evidence>
<accession>A0ABD3UHA5</accession>
<dbReference type="AlphaFoldDB" id="A0ABD3UHA5"/>
<name>A0ABD3UHA5_SINWO</name>
<reference evidence="2 3" key="1">
    <citation type="submission" date="2024-11" db="EMBL/GenBank/DDBJ databases">
        <title>Chromosome-level genome assembly of the freshwater bivalve Anodonta woodiana.</title>
        <authorList>
            <person name="Chen X."/>
        </authorList>
    </citation>
    <scope>NUCLEOTIDE SEQUENCE [LARGE SCALE GENOMIC DNA]</scope>
    <source>
        <strain evidence="2">MN2024</strain>
        <tissue evidence="2">Gills</tissue>
    </source>
</reference>